<dbReference type="EMBL" id="SZYE01000114">
    <property type="protein sequence ID" value="TKR23052.1"/>
    <property type="molecule type" value="Genomic_DNA"/>
</dbReference>
<name>A0A7Z8JZI9_9CELL</name>
<dbReference type="OrthoDB" id="5144826at2"/>
<dbReference type="RefSeq" id="WP_154730130.1">
    <property type="nucleotide sequence ID" value="NZ_SZYE01000114.1"/>
</dbReference>
<dbReference type="Proteomes" id="UP000308121">
    <property type="component" value="Unassembled WGS sequence"/>
</dbReference>
<reference evidence="1 2" key="1">
    <citation type="submission" date="2019-05" db="EMBL/GenBank/DDBJ databases">
        <title>Genome sequence of Cellulomonas hominis strain CS1.</title>
        <authorList>
            <person name="Belmont J."/>
            <person name="Maclea K.S."/>
        </authorList>
    </citation>
    <scope>NUCLEOTIDE SEQUENCE [LARGE SCALE GENOMIC DNA]</scope>
    <source>
        <strain evidence="1 2">CS1</strain>
    </source>
</reference>
<protein>
    <submittedName>
        <fullName evidence="1">Uncharacterized protein</fullName>
    </submittedName>
</protein>
<dbReference type="AlphaFoldDB" id="A0A7Z8JZI9"/>
<organism evidence="1 2">
    <name type="scientific">Cellulomonas hominis</name>
    <dbReference type="NCBI Taxonomy" id="156981"/>
    <lineage>
        <taxon>Bacteria</taxon>
        <taxon>Bacillati</taxon>
        <taxon>Actinomycetota</taxon>
        <taxon>Actinomycetes</taxon>
        <taxon>Micrococcales</taxon>
        <taxon>Cellulomonadaceae</taxon>
        <taxon>Cellulomonas</taxon>
    </lineage>
</organism>
<gene>
    <name evidence="1" type="ORF">FA014_13195</name>
</gene>
<evidence type="ECO:0000313" key="1">
    <source>
        <dbReference type="EMBL" id="TKR23052.1"/>
    </source>
</evidence>
<evidence type="ECO:0000313" key="2">
    <source>
        <dbReference type="Proteomes" id="UP000308121"/>
    </source>
</evidence>
<comment type="caution">
    <text evidence="1">The sequence shown here is derived from an EMBL/GenBank/DDBJ whole genome shotgun (WGS) entry which is preliminary data.</text>
</comment>
<proteinExistence type="predicted"/>
<sequence>MASADYFLSGHPDAARAALAEALAEHGFTVTPRADGSWEVARGSATATAMLGVLAGRKNQRLVYEVRFFDHQGTPVARFARDSGAGAMGGVFGVQRSENVFAEVSEAVAAQLHARGHLAHLFRGA</sequence>
<accession>A0A7Z8JZI9</accession>